<dbReference type="SUPFAM" id="SSF89360">
    <property type="entry name" value="HesB-like domain"/>
    <property type="match status" value="1"/>
</dbReference>
<dbReference type="Proteomes" id="UP000309673">
    <property type="component" value="Unassembled WGS sequence"/>
</dbReference>
<dbReference type="Gene3D" id="2.60.300.12">
    <property type="entry name" value="HesB-like domain"/>
    <property type="match status" value="1"/>
</dbReference>
<dbReference type="RefSeq" id="WP_136776021.1">
    <property type="nucleotide sequence ID" value="NZ_SUPK01000001.1"/>
</dbReference>
<gene>
    <name evidence="2" type="ORF">E5161_02355</name>
</gene>
<dbReference type="InterPro" id="IPR000361">
    <property type="entry name" value="ATAP_core_dom"/>
</dbReference>
<feature type="domain" description="Core" evidence="1">
    <location>
        <begin position="1"/>
        <end position="103"/>
    </location>
</feature>
<dbReference type="AlphaFoldDB" id="A0A4V5LT39"/>
<dbReference type="InterPro" id="IPR035903">
    <property type="entry name" value="HesB-like_dom_sf"/>
</dbReference>
<evidence type="ECO:0000313" key="3">
    <source>
        <dbReference type="Proteomes" id="UP000309673"/>
    </source>
</evidence>
<comment type="caution">
    <text evidence="2">The sequence shown here is derived from an EMBL/GenBank/DDBJ whole genome shotgun (WGS) entry which is preliminary data.</text>
</comment>
<evidence type="ECO:0000313" key="2">
    <source>
        <dbReference type="EMBL" id="TJY44249.1"/>
    </source>
</evidence>
<dbReference type="EMBL" id="SUPK01000001">
    <property type="protein sequence ID" value="TJY44249.1"/>
    <property type="molecule type" value="Genomic_DNA"/>
</dbReference>
<protein>
    <submittedName>
        <fullName evidence="2">Iron-sulfur cluster biosynthesis family protein</fullName>
    </submittedName>
</protein>
<accession>A0A4V5LT39</accession>
<organism evidence="2 3">
    <name type="scientific">Cohnella pontilimi</name>
    <dbReference type="NCBI Taxonomy" id="2564100"/>
    <lineage>
        <taxon>Bacteria</taxon>
        <taxon>Bacillati</taxon>
        <taxon>Bacillota</taxon>
        <taxon>Bacilli</taxon>
        <taxon>Bacillales</taxon>
        <taxon>Paenibacillaceae</taxon>
        <taxon>Cohnella</taxon>
    </lineage>
</organism>
<proteinExistence type="predicted"/>
<sequence>MKIVWSPDAVQELRARYGSDIEAFRLVYDTEGCGCAVNGVPALWAVTESAPGEIRADSEPFVLWHDPRHALYFDETLRIDFRADTNSFRLASDNQIYTSRMVLADRREQAEPAAR</sequence>
<name>A0A4V5LT39_9BACL</name>
<dbReference type="OrthoDB" id="2361087at2"/>
<evidence type="ECO:0000259" key="1">
    <source>
        <dbReference type="Pfam" id="PF01521"/>
    </source>
</evidence>
<dbReference type="Pfam" id="PF01521">
    <property type="entry name" value="Fe-S_biosyn"/>
    <property type="match status" value="1"/>
</dbReference>
<keyword evidence="3" id="KW-1185">Reference proteome</keyword>
<reference evidence="2 3" key="1">
    <citation type="submission" date="2019-04" db="EMBL/GenBank/DDBJ databases">
        <title>Cohnella sp. nov., isolated from soil.</title>
        <authorList>
            <person name="Kim W."/>
        </authorList>
    </citation>
    <scope>NUCLEOTIDE SEQUENCE [LARGE SCALE GENOMIC DNA]</scope>
    <source>
        <strain evidence="2 3">CAU 1483</strain>
    </source>
</reference>